<keyword evidence="1" id="KW-0812">Transmembrane</keyword>
<dbReference type="AlphaFoldDB" id="A0A553N158"/>
<dbReference type="GO" id="GO:0035091">
    <property type="term" value="F:phosphatidylinositol binding"/>
    <property type="evidence" value="ECO:0007669"/>
    <property type="project" value="TreeGrafter"/>
</dbReference>
<feature type="transmembrane region" description="Helical" evidence="1">
    <location>
        <begin position="29"/>
        <end position="48"/>
    </location>
</feature>
<evidence type="ECO:0000259" key="2">
    <source>
        <dbReference type="PROSITE" id="PS51207"/>
    </source>
</evidence>
<dbReference type="InterPro" id="IPR003114">
    <property type="entry name" value="Phox_assoc"/>
</dbReference>
<accession>A0A553N158</accession>
<dbReference type="Proteomes" id="UP000316079">
    <property type="component" value="Unassembled WGS sequence"/>
</dbReference>
<name>A0A553N158_9TELE</name>
<evidence type="ECO:0000313" key="3">
    <source>
        <dbReference type="EMBL" id="TRY59162.1"/>
    </source>
</evidence>
<feature type="domain" description="PXA" evidence="2">
    <location>
        <begin position="129"/>
        <end position="235"/>
    </location>
</feature>
<gene>
    <name evidence="3" type="ORF">DNTS_032410</name>
</gene>
<dbReference type="PROSITE" id="PS51207">
    <property type="entry name" value="PXA"/>
    <property type="match status" value="1"/>
</dbReference>
<protein>
    <recommendedName>
        <fullName evidence="2">PXA domain-containing protein</fullName>
    </recommendedName>
</protein>
<dbReference type="GO" id="GO:0097352">
    <property type="term" value="P:autophagosome maturation"/>
    <property type="evidence" value="ECO:0007669"/>
    <property type="project" value="TreeGrafter"/>
</dbReference>
<dbReference type="PANTHER" id="PTHR22775">
    <property type="entry name" value="SORTING NEXIN"/>
    <property type="match status" value="1"/>
</dbReference>
<reference evidence="3 4" key="1">
    <citation type="journal article" date="2019" name="Sci. Data">
        <title>Hybrid genome assembly and annotation of Danionella translucida.</title>
        <authorList>
            <person name="Kadobianskyi M."/>
            <person name="Schulze L."/>
            <person name="Schuelke M."/>
            <person name="Judkewitz B."/>
        </authorList>
    </citation>
    <scope>NUCLEOTIDE SEQUENCE [LARGE SCALE GENOMIC DNA]</scope>
    <source>
        <strain evidence="3 4">Bolton</strain>
    </source>
</reference>
<sequence length="235" mass="27273">MVDPHRFLGCVRRVLHLDRFKDLAHQYPFIFGIFTFMISSTIILNQYLHILMVFWSFLAGVITFYCSLSPEYLLPNILFSIKTRRKPQGQQELFPLGHSCAVCGKNQCKRHRPTLLLENYQPWLNLKVPSKVDASISEVLELVLENFVYPWYRDITDDEACVDELRQTIRFFAAVLAHRAQRVDVPGEGLQQAALAEYGPDLHVALRSRKDELLYLRKLTELLFPFVMPPKATDC</sequence>
<dbReference type="GO" id="GO:0005770">
    <property type="term" value="C:late endosome"/>
    <property type="evidence" value="ECO:0007669"/>
    <property type="project" value="TreeGrafter"/>
</dbReference>
<evidence type="ECO:0000256" key="1">
    <source>
        <dbReference type="SAM" id="Phobius"/>
    </source>
</evidence>
<feature type="non-terminal residue" evidence="3">
    <location>
        <position position="235"/>
    </location>
</feature>
<feature type="transmembrane region" description="Helical" evidence="1">
    <location>
        <begin position="54"/>
        <end position="74"/>
    </location>
</feature>
<keyword evidence="4" id="KW-1185">Reference proteome</keyword>
<proteinExistence type="predicted"/>
<evidence type="ECO:0000313" key="4">
    <source>
        <dbReference type="Proteomes" id="UP000316079"/>
    </source>
</evidence>
<dbReference type="STRING" id="623744.A0A553N158"/>
<dbReference type="OrthoDB" id="8929056at2759"/>
<dbReference type="EMBL" id="SRMA01027142">
    <property type="protein sequence ID" value="TRY59162.1"/>
    <property type="molecule type" value="Genomic_DNA"/>
</dbReference>
<keyword evidence="1" id="KW-1133">Transmembrane helix</keyword>
<keyword evidence="1" id="KW-0472">Membrane</keyword>
<organism evidence="3 4">
    <name type="scientific">Danionella cerebrum</name>
    <dbReference type="NCBI Taxonomy" id="2873325"/>
    <lineage>
        <taxon>Eukaryota</taxon>
        <taxon>Metazoa</taxon>
        <taxon>Chordata</taxon>
        <taxon>Craniata</taxon>
        <taxon>Vertebrata</taxon>
        <taxon>Euteleostomi</taxon>
        <taxon>Actinopterygii</taxon>
        <taxon>Neopterygii</taxon>
        <taxon>Teleostei</taxon>
        <taxon>Ostariophysi</taxon>
        <taxon>Cypriniformes</taxon>
        <taxon>Danionidae</taxon>
        <taxon>Danioninae</taxon>
        <taxon>Danionella</taxon>
    </lineage>
</organism>
<dbReference type="Pfam" id="PF02194">
    <property type="entry name" value="PXA"/>
    <property type="match status" value="1"/>
</dbReference>
<comment type="caution">
    <text evidence="3">The sequence shown here is derived from an EMBL/GenBank/DDBJ whole genome shotgun (WGS) entry which is preliminary data.</text>
</comment>
<dbReference type="PANTHER" id="PTHR22775:SF44">
    <property type="entry name" value="SORTING NEXIN-14"/>
    <property type="match status" value="1"/>
</dbReference>